<evidence type="ECO:0000313" key="6">
    <source>
        <dbReference type="Proteomes" id="UP001144397"/>
    </source>
</evidence>
<dbReference type="SUPFAM" id="SSF51604">
    <property type="entry name" value="Enolase C-terminal domain-like"/>
    <property type="match status" value="1"/>
</dbReference>
<evidence type="ECO:0000313" key="7">
    <source>
        <dbReference type="Proteomes" id="UP001245370"/>
    </source>
</evidence>
<dbReference type="Gene3D" id="3.20.20.120">
    <property type="entry name" value="Enolase-like C-terminal domain"/>
    <property type="match status" value="1"/>
</dbReference>
<reference evidence="5 7" key="2">
    <citation type="submission" date="2023-07" db="EMBL/GenBank/DDBJ databases">
        <title>Genomic Encyclopedia of Type Strains, Phase IV (KMG-IV): sequencing the most valuable type-strain genomes for metagenomic binning, comparative biology and taxonomic classification.</title>
        <authorList>
            <person name="Goeker M."/>
        </authorList>
    </citation>
    <scope>NUCLEOTIDE SEQUENCE [LARGE SCALE GENOMIC DNA]</scope>
    <source>
        <strain evidence="5 7">DSM 338</strain>
    </source>
</reference>
<dbReference type="SFLD" id="SFLDS00001">
    <property type="entry name" value="Enolase"/>
    <property type="match status" value="1"/>
</dbReference>
<dbReference type="InterPro" id="IPR029065">
    <property type="entry name" value="Enolase_C-like"/>
</dbReference>
<dbReference type="SFLD" id="SFLDG00180">
    <property type="entry name" value="muconate_cycloisomerase"/>
    <property type="match status" value="1"/>
</dbReference>
<dbReference type="InterPro" id="IPR029017">
    <property type="entry name" value="Enolase-like_N"/>
</dbReference>
<comment type="similarity">
    <text evidence="1">Belongs to the mandelate racemase/muconate lactonizing enzyme family.</text>
</comment>
<sequence>MSMAEADRATVPGGRASEIVSVDCFPACLPLKKPLVMSTYRIDSGPVLFVRIRARDGMEGWGEAAASPVMSGETLAGMAAAVREMIAPQLIGREVADRSAACAGIRRAMYGNRGALAAVDMALLDLAARMAGVPAVDLLGGALRRSVEPLWLIGGTGEAERDVADALALHAKGVRRFKLKVGLTSVDAEAETVGRLRAALGEDCLIAADANMGWDVQSALRFTRAAAPFGLAFLEQPTPAGDLARLAAVAAGSPVPIGADESIHALSDILRHHEAKAIGGASLKTIKLGGITQVVAAGALCDLLGLSVNLAMMMESSLAASAMVHAACAVPNVDWGLSLGNLWLAEDPTTTALTVQDGRVGCPAGPGLGVTVDERHLAALAAPVG</sequence>
<keyword evidence="7" id="KW-1185">Reference proteome</keyword>
<dbReference type="SMART" id="SM00922">
    <property type="entry name" value="MR_MLE"/>
    <property type="match status" value="1"/>
</dbReference>
<keyword evidence="5" id="KW-0413">Isomerase</keyword>
<dbReference type="GeneID" id="95761882"/>
<dbReference type="SUPFAM" id="SSF54826">
    <property type="entry name" value="Enolase N-terminal domain-like"/>
    <property type="match status" value="1"/>
</dbReference>
<dbReference type="EC" id="5.5.1.1" evidence="5"/>
<accession>A0A9W6CJA9</accession>
<organism evidence="4 6">
    <name type="scientific">Xanthobacter flavus</name>
    <dbReference type="NCBI Taxonomy" id="281"/>
    <lineage>
        <taxon>Bacteria</taxon>
        <taxon>Pseudomonadati</taxon>
        <taxon>Pseudomonadota</taxon>
        <taxon>Alphaproteobacteria</taxon>
        <taxon>Hyphomicrobiales</taxon>
        <taxon>Xanthobacteraceae</taxon>
        <taxon>Xanthobacter</taxon>
    </lineage>
</organism>
<dbReference type="Pfam" id="PF02746">
    <property type="entry name" value="MR_MLE_N"/>
    <property type="match status" value="1"/>
</dbReference>
<evidence type="ECO:0000313" key="4">
    <source>
        <dbReference type="EMBL" id="GLI21415.1"/>
    </source>
</evidence>
<dbReference type="GO" id="GO:0018849">
    <property type="term" value="F:muconate cycloisomerase activity"/>
    <property type="evidence" value="ECO:0007669"/>
    <property type="project" value="UniProtKB-EC"/>
</dbReference>
<reference evidence="4" key="1">
    <citation type="submission" date="2022-12" db="EMBL/GenBank/DDBJ databases">
        <title>Reference genome sequencing for broad-spectrum identification of bacterial and archaeal isolates by mass spectrometry.</title>
        <authorList>
            <person name="Sekiguchi Y."/>
            <person name="Tourlousse D.M."/>
        </authorList>
    </citation>
    <scope>NUCLEOTIDE SEQUENCE</scope>
    <source>
        <strain evidence="4">301</strain>
    </source>
</reference>
<protein>
    <submittedName>
        <fullName evidence="4 5">Muconate cycloisomerase</fullName>
        <ecNumber evidence="5">5.5.1.1</ecNumber>
    </submittedName>
</protein>
<proteinExistence type="inferred from homology"/>
<evidence type="ECO:0000256" key="1">
    <source>
        <dbReference type="ARBA" id="ARBA00008031"/>
    </source>
</evidence>
<dbReference type="Pfam" id="PF13378">
    <property type="entry name" value="MR_MLE_C"/>
    <property type="match status" value="1"/>
</dbReference>
<dbReference type="EMBL" id="BSDO01000001">
    <property type="protein sequence ID" value="GLI21415.1"/>
    <property type="molecule type" value="Genomic_DNA"/>
</dbReference>
<keyword evidence="2" id="KW-0479">Metal-binding</keyword>
<dbReference type="SFLD" id="SFLDF00009">
    <property type="entry name" value="o-succinylbenzoate_synthase"/>
    <property type="match status" value="1"/>
</dbReference>
<comment type="caution">
    <text evidence="4">The sequence shown here is derived from an EMBL/GenBank/DDBJ whole genome shotgun (WGS) entry which is preliminary data.</text>
</comment>
<name>A0A9W6CJA9_XANFL</name>
<dbReference type="Proteomes" id="UP001245370">
    <property type="component" value="Unassembled WGS sequence"/>
</dbReference>
<dbReference type="Gene3D" id="3.30.390.10">
    <property type="entry name" value="Enolase-like, N-terminal domain"/>
    <property type="match status" value="1"/>
</dbReference>
<dbReference type="PANTHER" id="PTHR48080:SF3">
    <property type="entry name" value="ENOLASE SUPERFAMILY MEMBER DDB_G0284701"/>
    <property type="match status" value="1"/>
</dbReference>
<dbReference type="PANTHER" id="PTHR48080">
    <property type="entry name" value="D-GALACTONATE DEHYDRATASE-RELATED"/>
    <property type="match status" value="1"/>
</dbReference>
<dbReference type="EMBL" id="JAVDPY010000002">
    <property type="protein sequence ID" value="MDR6333139.1"/>
    <property type="molecule type" value="Genomic_DNA"/>
</dbReference>
<evidence type="ECO:0000259" key="3">
    <source>
        <dbReference type="SMART" id="SM00922"/>
    </source>
</evidence>
<evidence type="ECO:0000256" key="2">
    <source>
        <dbReference type="ARBA" id="ARBA00022723"/>
    </source>
</evidence>
<dbReference type="InterPro" id="IPR034593">
    <property type="entry name" value="DgoD-like"/>
</dbReference>
<dbReference type="InterPro" id="IPR036849">
    <property type="entry name" value="Enolase-like_C_sf"/>
</dbReference>
<dbReference type="AlphaFoldDB" id="A0A9W6CJA9"/>
<feature type="domain" description="Mandelate racemase/muconate lactonizing enzyme C-terminal" evidence="3">
    <location>
        <begin position="159"/>
        <end position="256"/>
    </location>
</feature>
<dbReference type="InterPro" id="IPR013342">
    <property type="entry name" value="Mandelate_racemase_C"/>
</dbReference>
<evidence type="ECO:0000313" key="5">
    <source>
        <dbReference type="EMBL" id="MDR6333139.1"/>
    </source>
</evidence>
<dbReference type="GO" id="GO:0046872">
    <property type="term" value="F:metal ion binding"/>
    <property type="evidence" value="ECO:0007669"/>
    <property type="project" value="UniProtKB-KW"/>
</dbReference>
<dbReference type="Proteomes" id="UP001144397">
    <property type="component" value="Unassembled WGS sequence"/>
</dbReference>
<dbReference type="RefSeq" id="WP_281805970.1">
    <property type="nucleotide sequence ID" value="NZ_BSDO01000001.1"/>
</dbReference>
<dbReference type="InterPro" id="IPR013341">
    <property type="entry name" value="Mandelate_racemase_N_dom"/>
</dbReference>
<gene>
    <name evidence="5" type="ORF">GGQ86_001603</name>
    <name evidence="4" type="ORF">XFLAVUS301_10890</name>
</gene>